<proteinExistence type="predicted"/>
<dbReference type="SUPFAM" id="SSF52833">
    <property type="entry name" value="Thioredoxin-like"/>
    <property type="match status" value="1"/>
</dbReference>
<dbReference type="CDD" id="cd02976">
    <property type="entry name" value="NrdH"/>
    <property type="match status" value="1"/>
</dbReference>
<evidence type="ECO:0000313" key="2">
    <source>
        <dbReference type="EMBL" id="MCY3026202.1"/>
    </source>
</evidence>
<gene>
    <name evidence="2" type="ORF">ODY23_07875</name>
</gene>
<reference evidence="2" key="1">
    <citation type="submission" date="2024-05" db="EMBL/GenBank/DDBJ databases">
        <title>Aerococcus urinae taxonomy study.</title>
        <authorList>
            <person name="Christensen J."/>
            <person name="Senneby E."/>
        </authorList>
    </citation>
    <scope>NUCLEOTIDE SEQUENCE</scope>
    <source>
        <strain evidence="2">CDC-3352-U95</strain>
    </source>
</reference>
<dbReference type="RefSeq" id="WP_180754219.1">
    <property type="nucleotide sequence ID" value="NZ_JAOTMD010000018.1"/>
</dbReference>
<dbReference type="InterPro" id="IPR036249">
    <property type="entry name" value="Thioredoxin-like_sf"/>
</dbReference>
<keyword evidence="3" id="KW-1185">Reference proteome</keyword>
<dbReference type="EMBL" id="JAOTMD010000018">
    <property type="protein sequence ID" value="MCY3026202.1"/>
    <property type="molecule type" value="Genomic_DNA"/>
</dbReference>
<evidence type="ECO:0000259" key="1">
    <source>
        <dbReference type="Pfam" id="PF00462"/>
    </source>
</evidence>
<protein>
    <submittedName>
        <fullName evidence="2">NrdH-redoxin</fullName>
    </submittedName>
</protein>
<dbReference type="Gene3D" id="3.40.30.10">
    <property type="entry name" value="Glutaredoxin"/>
    <property type="match status" value="1"/>
</dbReference>
<dbReference type="GeneID" id="86858517"/>
<organism evidence="2 3">
    <name type="scientific">Aerococcus loyolae</name>
    <dbReference type="NCBI Taxonomy" id="2976809"/>
    <lineage>
        <taxon>Bacteria</taxon>
        <taxon>Bacillati</taxon>
        <taxon>Bacillota</taxon>
        <taxon>Bacilli</taxon>
        <taxon>Lactobacillales</taxon>
        <taxon>Aerococcaceae</taxon>
        <taxon>Aerococcus</taxon>
    </lineage>
</organism>
<accession>A0ABT4C110</accession>
<feature type="domain" description="Glutaredoxin" evidence="1">
    <location>
        <begin position="4"/>
        <end position="57"/>
    </location>
</feature>
<dbReference type="Pfam" id="PF00462">
    <property type="entry name" value="Glutaredoxin"/>
    <property type="match status" value="1"/>
</dbReference>
<name>A0ABT4C110_9LACT</name>
<evidence type="ECO:0000313" key="3">
    <source>
        <dbReference type="Proteomes" id="UP001072007"/>
    </source>
</evidence>
<dbReference type="Proteomes" id="UP001072007">
    <property type="component" value="Unassembled WGS sequence"/>
</dbReference>
<comment type="caution">
    <text evidence="2">The sequence shown here is derived from an EMBL/GenBank/DDBJ whole genome shotgun (WGS) entry which is preliminary data.</text>
</comment>
<dbReference type="PROSITE" id="PS51354">
    <property type="entry name" value="GLUTAREDOXIN_2"/>
    <property type="match status" value="1"/>
</dbReference>
<sequence>MKKVIVYSKLSCPACLSVKSYIEGKGFEYIERDITVYEEEFLSLGYRSVPVIVIDGHEPIVGFNPIALEQALEGLENE</sequence>
<dbReference type="InterPro" id="IPR002109">
    <property type="entry name" value="Glutaredoxin"/>
</dbReference>